<dbReference type="OrthoDB" id="538640at2759"/>
<dbReference type="InterPro" id="IPR003789">
    <property type="entry name" value="Asn/Gln_tRNA_amidoTrase-B-like"/>
</dbReference>
<dbReference type="eggNOG" id="ENOG502SDB7">
    <property type="taxonomic scope" value="Eukaryota"/>
</dbReference>
<dbReference type="SUPFAM" id="SSF89095">
    <property type="entry name" value="GatB/YqeY motif"/>
    <property type="match status" value="1"/>
</dbReference>
<dbReference type="Proteomes" id="UP000002668">
    <property type="component" value="Genome"/>
</dbReference>
<dbReference type="GO" id="GO:0005739">
    <property type="term" value="C:mitochondrion"/>
    <property type="evidence" value="ECO:0007669"/>
    <property type="project" value="UniProtKB-SubCell"/>
</dbReference>
<dbReference type="GeneID" id="13284986"/>
<dbReference type="OMA" id="AMGAVMK"/>
<comment type="similarity">
    <text evidence="1">Belongs to the AIM41 family.</text>
</comment>
<proteinExistence type="inferred from homology"/>
<dbReference type="EMBL" id="FP929065">
    <property type="protein sequence ID" value="CBX90891.1"/>
    <property type="molecule type" value="Genomic_DNA"/>
</dbReference>
<dbReference type="Pfam" id="PF09424">
    <property type="entry name" value="YqeY"/>
    <property type="match status" value="1"/>
</dbReference>
<comment type="subcellular location">
    <subcellularLocation>
        <location evidence="1">Mitochondrion</location>
    </subcellularLocation>
</comment>
<dbReference type="HOGENOM" id="CLU_079430_0_1_1"/>
<reference evidence="3" key="1">
    <citation type="journal article" date="2011" name="Nat. Commun.">
        <title>Effector diversification within compartments of the Leptosphaeria maculans genome affected by Repeat-Induced Point mutations.</title>
        <authorList>
            <person name="Rouxel T."/>
            <person name="Grandaubert J."/>
            <person name="Hane J.K."/>
            <person name="Hoede C."/>
            <person name="van de Wouw A.P."/>
            <person name="Couloux A."/>
            <person name="Dominguez V."/>
            <person name="Anthouard V."/>
            <person name="Bally P."/>
            <person name="Bourras S."/>
            <person name="Cozijnsen A.J."/>
            <person name="Ciuffetti L.M."/>
            <person name="Degrave A."/>
            <person name="Dilmaghani A."/>
            <person name="Duret L."/>
            <person name="Fudal I."/>
            <person name="Goodwin S.B."/>
            <person name="Gout L."/>
            <person name="Glaser N."/>
            <person name="Linglin J."/>
            <person name="Kema G.H.J."/>
            <person name="Lapalu N."/>
            <person name="Lawrence C.B."/>
            <person name="May K."/>
            <person name="Meyer M."/>
            <person name="Ollivier B."/>
            <person name="Poulain J."/>
            <person name="Schoch C.L."/>
            <person name="Simon A."/>
            <person name="Spatafora J.W."/>
            <person name="Stachowiak A."/>
            <person name="Turgeon B.G."/>
            <person name="Tyler B.M."/>
            <person name="Vincent D."/>
            <person name="Weissenbach J."/>
            <person name="Amselem J."/>
            <person name="Quesneville H."/>
            <person name="Oliver R.P."/>
            <person name="Wincker P."/>
            <person name="Balesdent M.-H."/>
            <person name="Howlett B.J."/>
        </authorList>
    </citation>
    <scope>NUCLEOTIDE SEQUENCE [LARGE SCALE GENOMIC DNA]</scope>
    <source>
        <strain evidence="3">JN3 / isolate v23.1.3 / race Av1-4-5-6-7-8</strain>
    </source>
</reference>
<dbReference type="AlphaFoldDB" id="E4ZHQ8"/>
<sequence>MSLFRPMLLRANLTTTFPRSPISLRILSVRHSSSTTPENVILPRLQSDLKTAMRSKNKPALNAIRTLQAEIINASKTAKPIDTDGALYALVQRQIKAIRTAMQEFEAAKREDLVQKEQEQLDVLQAYADEFPRMTVSEMDELVMSVVKQTGEGTKRVGEVIGRVMGKVQGRPCDVEYLRKKIEEVVEAKK</sequence>
<protein>
    <recommendedName>
        <fullName evidence="1">Altered inheritance of mitochondria protein 41</fullName>
    </recommendedName>
</protein>
<dbReference type="STRING" id="985895.E4ZHQ8"/>
<accession>E4ZHQ8</accession>
<dbReference type="GO" id="GO:0016884">
    <property type="term" value="F:carbon-nitrogen ligase activity, with glutamine as amido-N-donor"/>
    <property type="evidence" value="ECO:0007669"/>
    <property type="project" value="UniProtKB-UniRule"/>
</dbReference>
<gene>
    <name evidence="1" type="primary">AIM41</name>
    <name evidence="2" type="ORF">LEMA_P059250.1</name>
</gene>
<evidence type="ECO:0000313" key="3">
    <source>
        <dbReference type="Proteomes" id="UP000002668"/>
    </source>
</evidence>
<dbReference type="PANTHER" id="PTHR28055">
    <property type="entry name" value="ALTERED INHERITANCE OF MITOCHONDRIA PROTEIN 41, MITOCHONDRIAL"/>
    <property type="match status" value="1"/>
</dbReference>
<evidence type="ECO:0000256" key="1">
    <source>
        <dbReference type="RuleBase" id="RU365099"/>
    </source>
</evidence>
<keyword evidence="1" id="KW-0496">Mitochondrion</keyword>
<dbReference type="InterPro" id="IPR019004">
    <property type="entry name" value="YqeY/Aim41"/>
</dbReference>
<dbReference type="VEuPathDB" id="FungiDB:LEMA_P059250.1"/>
<keyword evidence="3" id="KW-1185">Reference proteome</keyword>
<dbReference type="Gene3D" id="1.10.1510.10">
    <property type="entry name" value="Uncharacterised protein YqeY/AIM41 PF09424, N-terminal domain"/>
    <property type="match status" value="1"/>
</dbReference>
<dbReference type="RefSeq" id="XP_003834256.1">
    <property type="nucleotide sequence ID" value="XM_003834208.1"/>
</dbReference>
<organism evidence="3">
    <name type="scientific">Leptosphaeria maculans (strain JN3 / isolate v23.1.3 / race Av1-4-5-6-7-8)</name>
    <name type="common">Blackleg fungus</name>
    <name type="synonym">Phoma lingam</name>
    <dbReference type="NCBI Taxonomy" id="985895"/>
    <lineage>
        <taxon>Eukaryota</taxon>
        <taxon>Fungi</taxon>
        <taxon>Dikarya</taxon>
        <taxon>Ascomycota</taxon>
        <taxon>Pezizomycotina</taxon>
        <taxon>Dothideomycetes</taxon>
        <taxon>Pleosporomycetidae</taxon>
        <taxon>Pleosporales</taxon>
        <taxon>Pleosporineae</taxon>
        <taxon>Leptosphaeriaceae</taxon>
        <taxon>Plenodomus</taxon>
        <taxon>Plenodomus lingam/Leptosphaeria maculans species complex</taxon>
    </lineage>
</organism>
<dbReference type="FunCoup" id="E4ZHQ8">
    <property type="interactions" value="81"/>
</dbReference>
<name>E4ZHQ8_LEPMJ</name>
<dbReference type="PANTHER" id="PTHR28055:SF1">
    <property type="entry name" value="ALTERED INHERITANCE OF MITOCHONDRIA PROTEIN 41, MITOCHONDRIAL"/>
    <property type="match status" value="1"/>
</dbReference>
<evidence type="ECO:0000313" key="2">
    <source>
        <dbReference type="EMBL" id="CBX90891.1"/>
    </source>
</evidence>
<dbReference type="InParanoid" id="E4ZHQ8"/>
<dbReference type="InterPro" id="IPR042184">
    <property type="entry name" value="YqeY/Aim41_N"/>
</dbReference>